<feature type="non-terminal residue" evidence="2">
    <location>
        <position position="274"/>
    </location>
</feature>
<dbReference type="Pfam" id="PF05170">
    <property type="entry name" value="AsmA"/>
    <property type="match status" value="1"/>
</dbReference>
<proteinExistence type="predicted"/>
<dbReference type="RefSeq" id="WP_174439514.1">
    <property type="nucleotide sequence ID" value="NZ_WHOR01000102.1"/>
</dbReference>
<sequence length="274" mass="28386">MKKLLIAALILLGLLVAAVLIVPSVVDWNTYKAQIADKVSAATGRKVELRGDIGLSLLPAPALTVRDARLANAPGGSEEDMARLKELDVRVALGPLLGGHIQVQSIKLIDPTFLFETLPDGRFNWDLSGAGAGRAAGGGAGGSGDGLASAVSFDQVTVQNGTIQYRDARTGQSEVIDQIDARIVAGSFTGPFQGQGSFRARGVPLRGEMFVSRLIDGAAVQVRAALSMADTDATLRFAGIVTNPPGSGGSRAQGDLRVEGSDLSRALTLVRNGS</sequence>
<evidence type="ECO:0000313" key="2">
    <source>
        <dbReference type="EMBL" id="NUB20488.1"/>
    </source>
</evidence>
<name>A0ABX2L3Y4_9PROT</name>
<protein>
    <submittedName>
        <fullName evidence="2">AsmA family protein</fullName>
    </submittedName>
</protein>
<comment type="caution">
    <text evidence="2">The sequence shown here is derived from an EMBL/GenBank/DDBJ whole genome shotgun (WGS) entry which is preliminary data.</text>
</comment>
<keyword evidence="3" id="KW-1185">Reference proteome</keyword>
<dbReference type="InterPro" id="IPR052894">
    <property type="entry name" value="AsmA-related"/>
</dbReference>
<reference evidence="2 3" key="1">
    <citation type="submission" date="2019-10" db="EMBL/GenBank/DDBJ databases">
        <title>Genome sequence of Azospirillum formosense CC-Nfb-7.</title>
        <authorList>
            <person name="Ambrosini A."/>
            <person name="Sant'Anna F.H."/>
            <person name="Cassan F.D."/>
            <person name="Souza E.M."/>
            <person name="Passaglia L.M.P."/>
        </authorList>
    </citation>
    <scope>NUCLEOTIDE SEQUENCE [LARGE SCALE GENOMIC DNA]</scope>
    <source>
        <strain evidence="2 3">CC-NFb-7</strain>
    </source>
</reference>
<evidence type="ECO:0000259" key="1">
    <source>
        <dbReference type="Pfam" id="PF05170"/>
    </source>
</evidence>
<dbReference type="EMBL" id="WHOR01000102">
    <property type="protein sequence ID" value="NUB20488.1"/>
    <property type="molecule type" value="Genomic_DNA"/>
</dbReference>
<dbReference type="PANTHER" id="PTHR30441:SF4">
    <property type="entry name" value="PROTEIN ASMA"/>
    <property type="match status" value="1"/>
</dbReference>
<feature type="domain" description="AsmA" evidence="1">
    <location>
        <begin position="1"/>
        <end position="191"/>
    </location>
</feature>
<organism evidence="2 3">
    <name type="scientific">Azospirillum formosense</name>
    <dbReference type="NCBI Taxonomy" id="861533"/>
    <lineage>
        <taxon>Bacteria</taxon>
        <taxon>Pseudomonadati</taxon>
        <taxon>Pseudomonadota</taxon>
        <taxon>Alphaproteobacteria</taxon>
        <taxon>Rhodospirillales</taxon>
        <taxon>Azospirillaceae</taxon>
        <taxon>Azospirillum</taxon>
    </lineage>
</organism>
<accession>A0ABX2L3Y4</accession>
<gene>
    <name evidence="2" type="ORF">GBZ26_14900</name>
</gene>
<evidence type="ECO:0000313" key="3">
    <source>
        <dbReference type="Proteomes" id="UP000639419"/>
    </source>
</evidence>
<dbReference type="InterPro" id="IPR007844">
    <property type="entry name" value="AsmA"/>
</dbReference>
<dbReference type="PANTHER" id="PTHR30441">
    <property type="entry name" value="DUF748 DOMAIN-CONTAINING PROTEIN"/>
    <property type="match status" value="1"/>
</dbReference>
<dbReference type="Proteomes" id="UP000639419">
    <property type="component" value="Unassembled WGS sequence"/>
</dbReference>